<dbReference type="EMBL" id="JAUOPB010000001">
    <property type="protein sequence ID" value="MDO6420922.1"/>
    <property type="molecule type" value="Genomic_DNA"/>
</dbReference>
<dbReference type="InterPro" id="IPR025388">
    <property type="entry name" value="Alginate_export_dom"/>
</dbReference>
<sequence length="409" mass="43823">MKNQYKNLLAVAVSSSVLATPVFAEESKSFVDAMKDGKTTLDFRFRIEDVSEDSKDSATATTLRTRLNHATGSYNGFSGFVEFDQVSELLEVDYNTGPGGAPVPNAVVIADPEGTDLNQAYIQYKTESTTYKYGRQRILLDNQRFVGGVGWRQNEQTYDGFSVTNSSIENVKLFGAYVSNVNRIFGDDRSPAGDNAGTNFLFNANVKLADIGTVSGYAYLLDNETLTKFSTNTYGLRLAGANSGFGYSAEYAMQSDAADNAADYSASFTALEGSYSFDPVKVTLGYEVLGADGADGYFITPLATLHAFQGWSDMFLNGGAGNIPGGIEDFYGSIGGKVGPVALSAVYHSYSSNDVVASTLASEDLGTEFGLVAKGKAGPVGLLFKYSDYSADAFGNDTKKIWLMANITF</sequence>
<proteinExistence type="predicted"/>
<feature type="signal peptide" evidence="1">
    <location>
        <begin position="1"/>
        <end position="24"/>
    </location>
</feature>
<dbReference type="Pfam" id="PF13372">
    <property type="entry name" value="Alginate_exp"/>
    <property type="match status" value="1"/>
</dbReference>
<gene>
    <name evidence="3" type="ORF">Q4521_00400</name>
</gene>
<protein>
    <submittedName>
        <fullName evidence="3">Alginate export family protein</fullName>
    </submittedName>
</protein>
<dbReference type="AlphaFoldDB" id="A0AAW7X1X2"/>
<accession>A0AAW7X1X2</accession>
<keyword evidence="1" id="KW-0732">Signal</keyword>
<reference evidence="3" key="1">
    <citation type="submission" date="2023-07" db="EMBL/GenBank/DDBJ databases">
        <title>Genome content predicts the carbon catabolic preferences of heterotrophic bacteria.</title>
        <authorList>
            <person name="Gralka M."/>
        </authorList>
    </citation>
    <scope>NUCLEOTIDE SEQUENCE</scope>
    <source>
        <strain evidence="3">I3M17_2</strain>
    </source>
</reference>
<evidence type="ECO:0000259" key="2">
    <source>
        <dbReference type="Pfam" id="PF13372"/>
    </source>
</evidence>
<name>A0AAW7X1X2_9GAMM</name>
<evidence type="ECO:0000313" key="4">
    <source>
        <dbReference type="Proteomes" id="UP001169760"/>
    </source>
</evidence>
<evidence type="ECO:0000256" key="1">
    <source>
        <dbReference type="SAM" id="SignalP"/>
    </source>
</evidence>
<organism evidence="3 4">
    <name type="scientific">Saccharophagus degradans</name>
    <dbReference type="NCBI Taxonomy" id="86304"/>
    <lineage>
        <taxon>Bacteria</taxon>
        <taxon>Pseudomonadati</taxon>
        <taxon>Pseudomonadota</taxon>
        <taxon>Gammaproteobacteria</taxon>
        <taxon>Cellvibrionales</taxon>
        <taxon>Cellvibrionaceae</taxon>
        <taxon>Saccharophagus</taxon>
    </lineage>
</organism>
<feature type="chain" id="PRO_5043431875" evidence="1">
    <location>
        <begin position="25"/>
        <end position="409"/>
    </location>
</feature>
<dbReference type="RefSeq" id="WP_216064295.1">
    <property type="nucleotide sequence ID" value="NZ_JAHKPP010000027.1"/>
</dbReference>
<dbReference type="Proteomes" id="UP001169760">
    <property type="component" value="Unassembled WGS sequence"/>
</dbReference>
<comment type="caution">
    <text evidence="3">The sequence shown here is derived from an EMBL/GenBank/DDBJ whole genome shotgun (WGS) entry which is preliminary data.</text>
</comment>
<feature type="domain" description="Alginate export" evidence="2">
    <location>
        <begin position="96"/>
        <end position="279"/>
    </location>
</feature>
<evidence type="ECO:0000313" key="3">
    <source>
        <dbReference type="EMBL" id="MDO6420922.1"/>
    </source>
</evidence>